<keyword evidence="13" id="KW-1185">Reference proteome</keyword>
<comment type="subcellular location">
    <subcellularLocation>
        <location evidence="1 8">Cell outer membrane</location>
        <topology evidence="1 8">Multi-pass membrane protein</topology>
    </subcellularLocation>
</comment>
<evidence type="ECO:0000313" key="12">
    <source>
        <dbReference type="EMBL" id="BCD95943.1"/>
    </source>
</evidence>
<dbReference type="PANTHER" id="PTHR32552:SF82">
    <property type="entry name" value="FCUA PROTEIN"/>
    <property type="match status" value="1"/>
</dbReference>
<keyword evidence="6 8" id="KW-0472">Membrane</keyword>
<dbReference type="InterPro" id="IPR000531">
    <property type="entry name" value="Beta-barrel_TonB"/>
</dbReference>
<evidence type="ECO:0000259" key="11">
    <source>
        <dbReference type="Pfam" id="PF07715"/>
    </source>
</evidence>
<sequence length="841" mass="93839">MLKSNWDNVCRAAIALYMLLASHYISANEFREVYVDIPTQPLIQAVIEFALQADVTIIAQESHLNGYLATPIVGSYYIGSALSLIIARAPVTLSYSVDRDTFLILPINQPEPIQPVFQPAVAQAISEEVIVVGKSIPNRYPLLINSLDRNGISHFDSSRFHNVAGKNFIGDLEPESLIDLLEYSSGATKAHGLGGTNDDYHIRGYRRKSLYMDGFRLSDRTAMQLTPALLDKVEVLKGPSMLFYGQSGAGGVVNVIRSATSSDDSAAVNTTVGGSDYAETVVDINSTSLLKASVPIRLVGVHEYRGANDLYNQQIRKDIMATAELKSHDKFTSLLSYHRQDYKHDNAGSRFAISPSGGFLVLSDEELFSPCGNSSFESSTGLLNASLHYFPSQKWRLSGNYLWQEEQRLGLRTDENLLLDRDVLLSRPFDEARISIHHIANRLAASAIRTSCDGAPCDVIPEITLLEDQAEHETDISINVSLAGSFDYLGFEHRTILGVDLYHQDLYQLFTLNQYRVAEPLDWTISDNSPEASLYNIWLAREENNVSSSVQLKEYRVLRDDYGLYAQLHTRWNSAWMSSLGWRLSKFIGEQRNITDDVLGLVGNVSDISPQFGLVFQPTDQLSIFSNYSESIAIQYLFDDVRRFSKDPEVAQQWEVGIKKLDLGGSLVWSAAFFNIKKYNVYDLEVEGGARILRGPFQHNVTGLEFDASYDSDKNWRVLSHLTLLSNRIVGVDQGITVPHVSDISWSIFNHWTLPNKWEATLGVYGVSDRSLDSLEMSKLDAYQSVDASLSYAVAIGEYDLDIKLIVKNLFDDAFFRAADLGGYADKVSGRSAYIKLGIEI</sequence>
<protein>
    <submittedName>
        <fullName evidence="12">Iron complex outermembrane recepter protein</fullName>
    </submittedName>
</protein>
<dbReference type="InterPro" id="IPR039426">
    <property type="entry name" value="TonB-dep_rcpt-like"/>
</dbReference>
<keyword evidence="2 8" id="KW-0813">Transport</keyword>
<dbReference type="GO" id="GO:0009279">
    <property type="term" value="C:cell outer membrane"/>
    <property type="evidence" value="ECO:0007669"/>
    <property type="project" value="UniProtKB-SubCell"/>
</dbReference>
<dbReference type="InterPro" id="IPR036942">
    <property type="entry name" value="Beta-barrel_TonB_sf"/>
</dbReference>
<evidence type="ECO:0000256" key="2">
    <source>
        <dbReference type="ARBA" id="ARBA00022448"/>
    </source>
</evidence>
<dbReference type="Proteomes" id="UP001320119">
    <property type="component" value="Chromosome"/>
</dbReference>
<accession>A0AAN2BII7</accession>
<name>A0AAN2BII7_9GAMM</name>
<evidence type="ECO:0000256" key="9">
    <source>
        <dbReference type="RuleBase" id="RU003357"/>
    </source>
</evidence>
<comment type="similarity">
    <text evidence="8 9">Belongs to the TonB-dependent receptor family.</text>
</comment>
<evidence type="ECO:0000256" key="8">
    <source>
        <dbReference type="PROSITE-ProRule" id="PRU01360"/>
    </source>
</evidence>
<keyword evidence="3 8" id="KW-1134">Transmembrane beta strand</keyword>
<dbReference type="GO" id="GO:0015344">
    <property type="term" value="F:siderophore uptake transmembrane transporter activity"/>
    <property type="evidence" value="ECO:0007669"/>
    <property type="project" value="TreeGrafter"/>
</dbReference>
<dbReference type="Pfam" id="PF00593">
    <property type="entry name" value="TonB_dep_Rec_b-barrel"/>
    <property type="match status" value="1"/>
</dbReference>
<evidence type="ECO:0000256" key="1">
    <source>
        <dbReference type="ARBA" id="ARBA00004571"/>
    </source>
</evidence>
<evidence type="ECO:0000256" key="7">
    <source>
        <dbReference type="ARBA" id="ARBA00023237"/>
    </source>
</evidence>
<dbReference type="InterPro" id="IPR037066">
    <property type="entry name" value="Plug_dom_sf"/>
</dbReference>
<evidence type="ECO:0000313" key="13">
    <source>
        <dbReference type="Proteomes" id="UP001320119"/>
    </source>
</evidence>
<evidence type="ECO:0000259" key="10">
    <source>
        <dbReference type="Pfam" id="PF00593"/>
    </source>
</evidence>
<dbReference type="PANTHER" id="PTHR32552">
    <property type="entry name" value="FERRICHROME IRON RECEPTOR-RELATED"/>
    <property type="match status" value="1"/>
</dbReference>
<organism evidence="12 13">
    <name type="scientific">Marinagarivorans cellulosilyticus</name>
    <dbReference type="NCBI Taxonomy" id="2721545"/>
    <lineage>
        <taxon>Bacteria</taxon>
        <taxon>Pseudomonadati</taxon>
        <taxon>Pseudomonadota</taxon>
        <taxon>Gammaproteobacteria</taxon>
        <taxon>Cellvibrionales</taxon>
        <taxon>Cellvibrionaceae</taxon>
        <taxon>Marinagarivorans</taxon>
    </lineage>
</organism>
<reference evidence="12 13" key="1">
    <citation type="journal article" date="2022" name="IScience">
        <title>An ultrasensitive nanofiber-based assay for enzymatic hydrolysis and deep-sea microbial degradation of cellulose.</title>
        <authorList>
            <person name="Tsudome M."/>
            <person name="Tachioka M."/>
            <person name="Miyazaki M."/>
            <person name="Uchimura K."/>
            <person name="Tsuda M."/>
            <person name="Takaki Y."/>
            <person name="Deguchi S."/>
        </authorList>
    </citation>
    <scope>NUCLEOTIDE SEQUENCE [LARGE SCALE GENOMIC DNA]</scope>
    <source>
        <strain evidence="12 13">GE09</strain>
    </source>
</reference>
<dbReference type="Gene3D" id="2.170.130.10">
    <property type="entry name" value="TonB-dependent receptor, plug domain"/>
    <property type="match status" value="1"/>
</dbReference>
<evidence type="ECO:0000256" key="5">
    <source>
        <dbReference type="ARBA" id="ARBA00023077"/>
    </source>
</evidence>
<dbReference type="Gene3D" id="2.40.170.20">
    <property type="entry name" value="TonB-dependent receptor, beta-barrel domain"/>
    <property type="match status" value="1"/>
</dbReference>
<dbReference type="KEGG" id="marq:MARGE09_P0142"/>
<evidence type="ECO:0000256" key="4">
    <source>
        <dbReference type="ARBA" id="ARBA00022692"/>
    </source>
</evidence>
<proteinExistence type="inferred from homology"/>
<keyword evidence="4 8" id="KW-0812">Transmembrane</keyword>
<evidence type="ECO:0000256" key="3">
    <source>
        <dbReference type="ARBA" id="ARBA00022452"/>
    </source>
</evidence>
<dbReference type="EMBL" id="AP023086">
    <property type="protein sequence ID" value="BCD95943.1"/>
    <property type="molecule type" value="Genomic_DNA"/>
</dbReference>
<dbReference type="RefSeq" id="WP_236985455.1">
    <property type="nucleotide sequence ID" value="NZ_AP023086.1"/>
</dbReference>
<dbReference type="Pfam" id="PF07715">
    <property type="entry name" value="Plug"/>
    <property type="match status" value="1"/>
</dbReference>
<dbReference type="InterPro" id="IPR012910">
    <property type="entry name" value="Plug_dom"/>
</dbReference>
<dbReference type="Gene3D" id="3.55.50.30">
    <property type="match status" value="1"/>
</dbReference>
<dbReference type="PROSITE" id="PS52016">
    <property type="entry name" value="TONB_DEPENDENT_REC_3"/>
    <property type="match status" value="1"/>
</dbReference>
<evidence type="ECO:0000256" key="6">
    <source>
        <dbReference type="ARBA" id="ARBA00023136"/>
    </source>
</evidence>
<keyword evidence="5 9" id="KW-0798">TonB box</keyword>
<keyword evidence="7 8" id="KW-0998">Cell outer membrane</keyword>
<dbReference type="AlphaFoldDB" id="A0AAN2BII7"/>
<dbReference type="SUPFAM" id="SSF56935">
    <property type="entry name" value="Porins"/>
    <property type="match status" value="1"/>
</dbReference>
<feature type="domain" description="TonB-dependent receptor-like beta-barrel" evidence="10">
    <location>
        <begin position="334"/>
        <end position="810"/>
    </location>
</feature>
<feature type="domain" description="TonB-dependent receptor plug" evidence="11">
    <location>
        <begin position="164"/>
        <end position="252"/>
    </location>
</feature>
<gene>
    <name evidence="12" type="ORF">MARGE09_P0142</name>
</gene>